<evidence type="ECO:0000313" key="9">
    <source>
        <dbReference type="EMBL" id="ABM94171.1"/>
    </source>
</evidence>
<evidence type="ECO:0000256" key="2">
    <source>
        <dbReference type="ARBA" id="ARBA00022617"/>
    </source>
</evidence>
<evidence type="ECO:0000256" key="7">
    <source>
        <dbReference type="RuleBase" id="RU364112"/>
    </source>
</evidence>
<protein>
    <recommendedName>
        <fullName evidence="7">Cytochrome c-type biogenesis protein</fullName>
    </recommendedName>
</protein>
<evidence type="ECO:0000256" key="4">
    <source>
        <dbReference type="ARBA" id="ARBA00022729"/>
    </source>
</evidence>
<keyword evidence="4 7" id="KW-0732">Signal</keyword>
<dbReference type="InterPro" id="IPR051263">
    <property type="entry name" value="C-type_cytochrome_biogenesis"/>
</dbReference>
<evidence type="ECO:0000256" key="6">
    <source>
        <dbReference type="ARBA" id="ARBA00023004"/>
    </source>
</evidence>
<feature type="domain" description="CcmH/CycL/Ccl2/NrfF N-terminal" evidence="8">
    <location>
        <begin position="12"/>
        <end position="138"/>
    </location>
</feature>
<dbReference type="Gene3D" id="1.10.8.640">
    <property type="entry name" value="Cytochrome C biogenesis protein"/>
    <property type="match status" value="1"/>
</dbReference>
<keyword evidence="5" id="KW-0201">Cytochrome c-type biogenesis</keyword>
<keyword evidence="3 7" id="KW-0479">Metal-binding</keyword>
<comment type="function">
    <text evidence="7">Possible subunit of a heme lyase.</text>
</comment>
<feature type="chain" id="PRO_5011022069" description="Cytochrome c-type biogenesis protein" evidence="7">
    <location>
        <begin position="24"/>
        <end position="154"/>
    </location>
</feature>
<keyword evidence="7" id="KW-0812">Transmembrane</keyword>
<dbReference type="AlphaFoldDB" id="A2SF32"/>
<evidence type="ECO:0000256" key="5">
    <source>
        <dbReference type="ARBA" id="ARBA00022748"/>
    </source>
</evidence>
<evidence type="ECO:0000313" key="10">
    <source>
        <dbReference type="Proteomes" id="UP000000366"/>
    </source>
</evidence>
<dbReference type="eggNOG" id="COG3088">
    <property type="taxonomic scope" value="Bacteria"/>
</dbReference>
<dbReference type="GO" id="GO:0046872">
    <property type="term" value="F:metal ion binding"/>
    <property type="evidence" value="ECO:0007669"/>
    <property type="project" value="UniProtKB-KW"/>
</dbReference>
<feature type="signal peptide" evidence="7">
    <location>
        <begin position="1"/>
        <end position="23"/>
    </location>
</feature>
<dbReference type="InterPro" id="IPR005616">
    <property type="entry name" value="CcmH/CycL/Ccl2/NrfF_N"/>
</dbReference>
<dbReference type="GO" id="GO:0005886">
    <property type="term" value="C:plasma membrane"/>
    <property type="evidence" value="ECO:0007669"/>
    <property type="project" value="TreeGrafter"/>
</dbReference>
<evidence type="ECO:0000256" key="1">
    <source>
        <dbReference type="ARBA" id="ARBA00010342"/>
    </source>
</evidence>
<keyword evidence="10" id="KW-1185">Reference proteome</keyword>
<dbReference type="PANTHER" id="PTHR47870:SF1">
    <property type="entry name" value="CYTOCHROME C-TYPE BIOGENESIS PROTEIN CCMH"/>
    <property type="match status" value="1"/>
</dbReference>
<dbReference type="PANTHER" id="PTHR47870">
    <property type="entry name" value="CYTOCHROME C-TYPE BIOGENESIS PROTEIN CCMH"/>
    <property type="match status" value="1"/>
</dbReference>
<gene>
    <name evidence="9" type="ordered locus">Mpe_A1209</name>
</gene>
<accession>A2SF32</accession>
<dbReference type="GO" id="GO:0017004">
    <property type="term" value="P:cytochrome complex assembly"/>
    <property type="evidence" value="ECO:0007669"/>
    <property type="project" value="UniProtKB-KW"/>
</dbReference>
<feature type="transmembrane region" description="Helical" evidence="7">
    <location>
        <begin position="107"/>
        <end position="128"/>
    </location>
</feature>
<dbReference type="CDD" id="cd16378">
    <property type="entry name" value="CcmH_N"/>
    <property type="match status" value="1"/>
</dbReference>
<sequence>MASGRRFVAAALLAGLLAGPAVAKDAPPLAEDPVLEARVMRIAAELRCLVCQNQTIADSHADLAVDLRRQVRSMLSEGRSQAEILQYMTDRYGDFVLYRPPVRTSTWLLWFGPFVLLVGGLVTLLLVLRRRARLSDDHFEPDEDDADGAGPRAP</sequence>
<dbReference type="EMBL" id="CP000555">
    <property type="protein sequence ID" value="ABM94171.1"/>
    <property type="molecule type" value="Genomic_DNA"/>
</dbReference>
<dbReference type="STRING" id="420662.Mpe_A1209"/>
<dbReference type="RefSeq" id="WP_011828808.1">
    <property type="nucleotide sequence ID" value="NC_008825.1"/>
</dbReference>
<dbReference type="FunFam" id="1.10.8.640:FF:000001">
    <property type="entry name" value="Cytochrome c-type biogenesis protein"/>
    <property type="match status" value="1"/>
</dbReference>
<dbReference type="KEGG" id="mpt:Mpe_A1209"/>
<dbReference type="Proteomes" id="UP000000366">
    <property type="component" value="Chromosome"/>
</dbReference>
<evidence type="ECO:0000256" key="3">
    <source>
        <dbReference type="ARBA" id="ARBA00022723"/>
    </source>
</evidence>
<name>A2SF32_METPP</name>
<keyword evidence="6 7" id="KW-0408">Iron</keyword>
<dbReference type="Pfam" id="PF03918">
    <property type="entry name" value="CcmH"/>
    <property type="match status" value="1"/>
</dbReference>
<keyword evidence="7" id="KW-0472">Membrane</keyword>
<comment type="similarity">
    <text evidence="1 7">Belongs to the CcmH/CycL/Ccl2/NrfF family.</text>
</comment>
<evidence type="ECO:0000259" key="8">
    <source>
        <dbReference type="Pfam" id="PF03918"/>
    </source>
</evidence>
<proteinExistence type="inferred from homology"/>
<dbReference type="InterPro" id="IPR038297">
    <property type="entry name" value="CcmH/CycL/NrfF/Ccl2_sf"/>
</dbReference>
<organism evidence="9 10">
    <name type="scientific">Methylibium petroleiphilum (strain ATCC BAA-1232 / LMG 22953 / PM1)</name>
    <dbReference type="NCBI Taxonomy" id="420662"/>
    <lineage>
        <taxon>Bacteria</taxon>
        <taxon>Pseudomonadati</taxon>
        <taxon>Pseudomonadota</taxon>
        <taxon>Betaproteobacteria</taxon>
        <taxon>Burkholderiales</taxon>
        <taxon>Sphaerotilaceae</taxon>
        <taxon>Methylibium</taxon>
    </lineage>
</organism>
<dbReference type="HOGENOM" id="CLU_107187_2_1_4"/>
<reference evidence="9 10" key="1">
    <citation type="journal article" date="2007" name="J. Bacteriol.">
        <title>Whole-genome analysis of the methyl tert-butyl ether-degrading beta-proteobacterium Methylibium petroleiphilum PM1.</title>
        <authorList>
            <person name="Kane S.R."/>
            <person name="Chakicherla A.Y."/>
            <person name="Chain P.S.G."/>
            <person name="Schmidt R."/>
            <person name="Shin M.W."/>
            <person name="Legler T.C."/>
            <person name="Scow K.M."/>
            <person name="Larimer F.W."/>
            <person name="Lucas S.M."/>
            <person name="Richardson P.M."/>
            <person name="Hristova K.R."/>
        </authorList>
    </citation>
    <scope>NUCLEOTIDE SEQUENCE [LARGE SCALE GENOMIC DNA]</scope>
    <source>
        <strain evidence="10">ATCC BAA-1232 / LMG 22953 / PM1</strain>
    </source>
</reference>
<keyword evidence="7" id="KW-1133">Transmembrane helix</keyword>
<keyword evidence="2 7" id="KW-0349">Heme</keyword>